<dbReference type="HOGENOM" id="CLU_012153_6_3_1"/>
<evidence type="ECO:0000259" key="5">
    <source>
        <dbReference type="Pfam" id="PF00724"/>
    </source>
</evidence>
<dbReference type="PANTHER" id="PTHR43656:SF5">
    <property type="entry name" value="NADH:FLAVIN OXIDOREDUCTASE_NADH OXIDASE N-TERMINAL DOMAIN-CONTAINING PROTEIN"/>
    <property type="match status" value="1"/>
</dbReference>
<dbReference type="VEuPathDB" id="FungiDB:Z518_05129"/>
<proteinExistence type="inferred from homology"/>
<dbReference type="GO" id="GO:0016491">
    <property type="term" value="F:oxidoreductase activity"/>
    <property type="evidence" value="ECO:0007669"/>
    <property type="project" value="UniProtKB-KW"/>
</dbReference>
<dbReference type="InterPro" id="IPR001155">
    <property type="entry name" value="OxRdtase_FMN_N"/>
</dbReference>
<dbReference type="InterPro" id="IPR051799">
    <property type="entry name" value="NADH_flavin_oxidoreductase"/>
</dbReference>
<feature type="domain" description="NADH:flavin oxidoreductase/NADH oxidase N-terminal" evidence="5">
    <location>
        <begin position="19"/>
        <end position="288"/>
    </location>
</feature>
<keyword evidence="4" id="KW-0560">Oxidoreductase</keyword>
<protein>
    <recommendedName>
        <fullName evidence="5">NADH:flavin oxidoreductase/NADH oxidase N-terminal domain-containing protein</fullName>
    </recommendedName>
</protein>
<reference evidence="6 7" key="1">
    <citation type="submission" date="2015-01" db="EMBL/GenBank/DDBJ databases">
        <title>The Genome Sequence of Rhinocladiella mackenzie CBS 650.93.</title>
        <authorList>
            <consortium name="The Broad Institute Genomics Platform"/>
            <person name="Cuomo C."/>
            <person name="de Hoog S."/>
            <person name="Gorbushina A."/>
            <person name="Stielow B."/>
            <person name="Teixiera M."/>
            <person name="Abouelleil A."/>
            <person name="Chapman S.B."/>
            <person name="Priest M."/>
            <person name="Young S.K."/>
            <person name="Wortman J."/>
            <person name="Nusbaum C."/>
            <person name="Birren B."/>
        </authorList>
    </citation>
    <scope>NUCLEOTIDE SEQUENCE [LARGE SCALE GENOMIC DNA]</scope>
    <source>
        <strain evidence="6 7">CBS 650.93</strain>
    </source>
</reference>
<dbReference type="Proteomes" id="UP000053617">
    <property type="component" value="Unassembled WGS sequence"/>
</dbReference>
<dbReference type="OrthoDB" id="1663137at2759"/>
<keyword evidence="2" id="KW-0285">Flavoprotein</keyword>
<dbReference type="CDD" id="cd04733">
    <property type="entry name" value="OYE_like_2_FMN"/>
    <property type="match status" value="1"/>
</dbReference>
<dbReference type="AlphaFoldDB" id="A0A0D2FXY0"/>
<gene>
    <name evidence="6" type="ORF">Z518_05129</name>
</gene>
<dbReference type="Pfam" id="PF00724">
    <property type="entry name" value="Oxidored_FMN"/>
    <property type="match status" value="1"/>
</dbReference>
<sequence>MAFSRIPSTVVDPAPLGLPITYKHSGKTARNRFLKAAMSEQISSWDSTNLSARGIPSKEVIKVYQRWGEGGFGHILTGNIMVAYDQLESPGNLIIPPDALCEGLRFEAWKELASQAKNQGSLISGQVSHPGRQTDSRLQANPISASDIQLQGVMGKSFAKPRPASQEDIDAIIEAFVHAAQYLQAAGFDGIQIHAAHGYLLAQFLSKTTNKRTDQYGGGLRNRARITLQIADAIRKKVPGFTLGIKINSVEFQDQGFTPSEAVELCALLEEAKFDWVELSGGTYEDLGPLEGKRASTQKREGFFLEFAEMIKLQDTKIYITGGLRTVQGMVAALSTVDGVGLGRPVAQEFSLPNEILQGKVTGAIEQQVDQSSFGLTTVVAGTQIGQVGKNQQPINMGIKENANIFMKSFGTFMQELAEDANTMNRTGYVNLEDYTPKPFDSVEV</sequence>
<dbReference type="SUPFAM" id="SSF51395">
    <property type="entry name" value="FMN-linked oxidoreductases"/>
    <property type="match status" value="1"/>
</dbReference>
<accession>A0A0D2FXY0</accession>
<dbReference type="PANTHER" id="PTHR43656">
    <property type="entry name" value="BINDING OXIDOREDUCTASE, PUTATIVE (AFU_ORTHOLOGUE AFUA_2G08260)-RELATED"/>
    <property type="match status" value="1"/>
</dbReference>
<dbReference type="GeneID" id="25293200"/>
<evidence type="ECO:0000313" key="7">
    <source>
        <dbReference type="Proteomes" id="UP000053617"/>
    </source>
</evidence>
<comment type="similarity">
    <text evidence="1">Belongs to the NADH:flavin oxidoreductase/NADH oxidase family.</text>
</comment>
<evidence type="ECO:0000256" key="4">
    <source>
        <dbReference type="ARBA" id="ARBA00023002"/>
    </source>
</evidence>
<dbReference type="InterPro" id="IPR013785">
    <property type="entry name" value="Aldolase_TIM"/>
</dbReference>
<dbReference type="GO" id="GO:0010181">
    <property type="term" value="F:FMN binding"/>
    <property type="evidence" value="ECO:0007669"/>
    <property type="project" value="InterPro"/>
</dbReference>
<keyword evidence="7" id="KW-1185">Reference proteome</keyword>
<dbReference type="EMBL" id="KN847477">
    <property type="protein sequence ID" value="KIX07152.1"/>
    <property type="molecule type" value="Genomic_DNA"/>
</dbReference>
<dbReference type="Gene3D" id="3.20.20.70">
    <property type="entry name" value="Aldolase class I"/>
    <property type="match status" value="1"/>
</dbReference>
<evidence type="ECO:0000256" key="3">
    <source>
        <dbReference type="ARBA" id="ARBA00022643"/>
    </source>
</evidence>
<name>A0A0D2FXY0_9EURO</name>
<dbReference type="RefSeq" id="XP_013274288.1">
    <property type="nucleotide sequence ID" value="XM_013418834.1"/>
</dbReference>
<keyword evidence="3" id="KW-0288">FMN</keyword>
<evidence type="ECO:0000256" key="2">
    <source>
        <dbReference type="ARBA" id="ARBA00022630"/>
    </source>
</evidence>
<evidence type="ECO:0000313" key="6">
    <source>
        <dbReference type="EMBL" id="KIX07152.1"/>
    </source>
</evidence>
<dbReference type="STRING" id="1442369.A0A0D2FXY0"/>
<evidence type="ECO:0000256" key="1">
    <source>
        <dbReference type="ARBA" id="ARBA00005979"/>
    </source>
</evidence>
<organism evidence="6 7">
    <name type="scientific">Rhinocladiella mackenziei CBS 650.93</name>
    <dbReference type="NCBI Taxonomy" id="1442369"/>
    <lineage>
        <taxon>Eukaryota</taxon>
        <taxon>Fungi</taxon>
        <taxon>Dikarya</taxon>
        <taxon>Ascomycota</taxon>
        <taxon>Pezizomycotina</taxon>
        <taxon>Eurotiomycetes</taxon>
        <taxon>Chaetothyriomycetidae</taxon>
        <taxon>Chaetothyriales</taxon>
        <taxon>Herpotrichiellaceae</taxon>
        <taxon>Rhinocladiella</taxon>
    </lineage>
</organism>